<dbReference type="InterPro" id="IPR001202">
    <property type="entry name" value="WW_dom"/>
</dbReference>
<dbReference type="Proteomes" id="UP000275408">
    <property type="component" value="Unassembled WGS sequence"/>
</dbReference>
<evidence type="ECO:0000256" key="8">
    <source>
        <dbReference type="ARBA" id="ARBA00023002"/>
    </source>
</evidence>
<evidence type="ECO:0000256" key="4">
    <source>
        <dbReference type="ARBA" id="ARBA00016094"/>
    </source>
</evidence>
<accession>A0A3M6TV03</accession>
<evidence type="ECO:0000256" key="10">
    <source>
        <dbReference type="ARBA" id="ARBA00023228"/>
    </source>
</evidence>
<dbReference type="Gene3D" id="3.40.50.720">
    <property type="entry name" value="NAD(P)-binding Rossmann-like Domain"/>
    <property type="match status" value="1"/>
</dbReference>
<dbReference type="Pfam" id="PF00106">
    <property type="entry name" value="adh_short"/>
    <property type="match status" value="1"/>
</dbReference>
<feature type="domain" description="WW" evidence="11">
    <location>
        <begin position="22"/>
        <end position="55"/>
    </location>
</feature>
<keyword evidence="13" id="KW-1185">Reference proteome</keyword>
<feature type="domain" description="WW" evidence="11">
    <location>
        <begin position="63"/>
        <end position="96"/>
    </location>
</feature>
<comment type="subcellular location">
    <subcellularLocation>
        <location evidence="2">Golgi apparatus</location>
    </subcellularLocation>
    <subcellularLocation>
        <location evidence="1">Lysosome</location>
    </subcellularLocation>
</comment>
<reference evidence="12 13" key="1">
    <citation type="journal article" date="2018" name="Sci. Rep.">
        <title>Comparative analysis of the Pocillopora damicornis genome highlights role of immune system in coral evolution.</title>
        <authorList>
            <person name="Cunning R."/>
            <person name="Bay R.A."/>
            <person name="Gillette P."/>
            <person name="Baker A.C."/>
            <person name="Traylor-Knowles N."/>
        </authorList>
    </citation>
    <scope>NUCLEOTIDE SEQUENCE [LARGE SCALE GENOMIC DNA]</scope>
    <source>
        <strain evidence="12">RSMAS</strain>
        <tissue evidence="12">Whole animal</tissue>
    </source>
</reference>
<dbReference type="SMART" id="SM00456">
    <property type="entry name" value="WW"/>
    <property type="match status" value="2"/>
</dbReference>
<dbReference type="GO" id="GO:0016491">
    <property type="term" value="F:oxidoreductase activity"/>
    <property type="evidence" value="ECO:0007669"/>
    <property type="project" value="UniProtKB-KW"/>
</dbReference>
<evidence type="ECO:0000256" key="7">
    <source>
        <dbReference type="ARBA" id="ARBA00022857"/>
    </source>
</evidence>
<dbReference type="FunFam" id="3.40.50.720:FF:000353">
    <property type="entry name" value="WW domain-containing oxidoreductase"/>
    <property type="match status" value="1"/>
</dbReference>
<evidence type="ECO:0000313" key="12">
    <source>
        <dbReference type="EMBL" id="RMX45186.1"/>
    </source>
</evidence>
<dbReference type="PANTHER" id="PTHR24320:SF282">
    <property type="entry name" value="WW DOMAIN-CONTAINING OXIDOREDUCTASE"/>
    <property type="match status" value="1"/>
</dbReference>
<keyword evidence="5" id="KW-0879">Wnt signaling pathway</keyword>
<keyword evidence="8" id="KW-0560">Oxidoreductase</keyword>
<dbReference type="GO" id="GO:0016055">
    <property type="term" value="P:Wnt signaling pathway"/>
    <property type="evidence" value="ECO:0007669"/>
    <property type="project" value="UniProtKB-KW"/>
</dbReference>
<evidence type="ECO:0000313" key="13">
    <source>
        <dbReference type="Proteomes" id="UP000275408"/>
    </source>
</evidence>
<comment type="similarity">
    <text evidence="3">Belongs to the short-chain dehydrogenases/reductases (SDR) family.</text>
</comment>
<dbReference type="GO" id="GO:0005764">
    <property type="term" value="C:lysosome"/>
    <property type="evidence" value="ECO:0007669"/>
    <property type="project" value="UniProtKB-SubCell"/>
</dbReference>
<organism evidence="12 13">
    <name type="scientific">Pocillopora damicornis</name>
    <name type="common">Cauliflower coral</name>
    <name type="synonym">Millepora damicornis</name>
    <dbReference type="NCBI Taxonomy" id="46731"/>
    <lineage>
        <taxon>Eukaryota</taxon>
        <taxon>Metazoa</taxon>
        <taxon>Cnidaria</taxon>
        <taxon>Anthozoa</taxon>
        <taxon>Hexacorallia</taxon>
        <taxon>Scleractinia</taxon>
        <taxon>Astrocoeniina</taxon>
        <taxon>Pocilloporidae</taxon>
        <taxon>Pocillopora</taxon>
    </lineage>
</organism>
<evidence type="ECO:0000256" key="6">
    <source>
        <dbReference type="ARBA" id="ARBA00022703"/>
    </source>
</evidence>
<dbReference type="AlphaFoldDB" id="A0A3M6TV03"/>
<evidence type="ECO:0000256" key="5">
    <source>
        <dbReference type="ARBA" id="ARBA00022687"/>
    </source>
</evidence>
<dbReference type="OrthoDB" id="9989144at2759"/>
<comment type="caution">
    <text evidence="12">The sequence shown here is derived from an EMBL/GenBank/DDBJ whole genome shotgun (WGS) entry which is preliminary data.</text>
</comment>
<dbReference type="PROSITE" id="PS50020">
    <property type="entry name" value="WW_DOMAIN_2"/>
    <property type="match status" value="2"/>
</dbReference>
<keyword evidence="10" id="KW-0458">Lysosome</keyword>
<keyword evidence="9" id="KW-0333">Golgi apparatus</keyword>
<dbReference type="CDD" id="cd00201">
    <property type="entry name" value="WW"/>
    <property type="match status" value="2"/>
</dbReference>
<dbReference type="PROSITE" id="PS01159">
    <property type="entry name" value="WW_DOMAIN_1"/>
    <property type="match status" value="2"/>
</dbReference>
<evidence type="ECO:0000256" key="2">
    <source>
        <dbReference type="ARBA" id="ARBA00004555"/>
    </source>
</evidence>
<dbReference type="PRINTS" id="PR00081">
    <property type="entry name" value="GDHRDH"/>
</dbReference>
<protein>
    <recommendedName>
        <fullName evidence="4">WW domain-containing oxidoreductase</fullName>
    </recommendedName>
</protein>
<keyword evidence="7" id="KW-0521">NADP</keyword>
<dbReference type="InterPro" id="IPR002347">
    <property type="entry name" value="SDR_fam"/>
</dbReference>
<evidence type="ECO:0000256" key="3">
    <source>
        <dbReference type="ARBA" id="ARBA00006484"/>
    </source>
</evidence>
<evidence type="ECO:0000256" key="1">
    <source>
        <dbReference type="ARBA" id="ARBA00004371"/>
    </source>
</evidence>
<keyword evidence="6" id="KW-0053">Apoptosis</keyword>
<dbReference type="EMBL" id="RCHS01002863">
    <property type="protein sequence ID" value="RMX45186.1"/>
    <property type="molecule type" value="Genomic_DNA"/>
</dbReference>
<gene>
    <name evidence="12" type="ORF">pdam_00022662</name>
</gene>
<dbReference type="Gene3D" id="2.20.70.10">
    <property type="match status" value="2"/>
</dbReference>
<dbReference type="InterPro" id="IPR036291">
    <property type="entry name" value="NAD(P)-bd_dom_sf"/>
</dbReference>
<evidence type="ECO:0000256" key="9">
    <source>
        <dbReference type="ARBA" id="ARBA00023034"/>
    </source>
</evidence>
<proteinExistence type="inferred from homology"/>
<dbReference type="GO" id="GO:0006915">
    <property type="term" value="P:apoptotic process"/>
    <property type="evidence" value="ECO:0007669"/>
    <property type="project" value="UniProtKB-KW"/>
</dbReference>
<dbReference type="SUPFAM" id="SSF51045">
    <property type="entry name" value="WW domain"/>
    <property type="match status" value="2"/>
</dbReference>
<dbReference type="SUPFAM" id="SSF51735">
    <property type="entry name" value="NAD(P)-binding Rossmann-fold domains"/>
    <property type="match status" value="1"/>
</dbReference>
<dbReference type="PANTHER" id="PTHR24320">
    <property type="entry name" value="RETINOL DEHYDROGENASE"/>
    <property type="match status" value="1"/>
</dbReference>
<dbReference type="InterPro" id="IPR036020">
    <property type="entry name" value="WW_dom_sf"/>
</dbReference>
<dbReference type="Pfam" id="PF00397">
    <property type="entry name" value="WW"/>
    <property type="match status" value="1"/>
</dbReference>
<dbReference type="GO" id="GO:0005794">
    <property type="term" value="C:Golgi apparatus"/>
    <property type="evidence" value="ECO:0007669"/>
    <property type="project" value="UniProtKB-SubCell"/>
</dbReference>
<name>A0A3M6TV03_POCDA</name>
<sequence length="442" mass="50194">MAAKDGGLVFEETSEFKNPEEHFLPPGWEIRTMDDGRIYYANHLTKSTQWEHPTSGKRYKVCGELPQGWQQLYDSKGSVFFFDSVNRVTTYADPRIALNFTKSKKNSKKLDSHSTAMHVLNGEDLSGKVAIVTGANSGIGFETAKALALHGAHVILACRNMNKANRAAAMIRQTPEAYVEAMLLDLASFTSIKNFAEEFRGRKLPLHILICNAAVFGLSWSKTEDGIESTFGVNHLGHFYLVKLIEDILCSSSPARVVVLSSESHRFPDLTYSTKLPLSELPLSKDKYWSIVAYNQSKLCNLLFSMELNRRLKPKGVTCNAVHPGNLIYTSLSHTSWFYWIFFVMARPFAKTPRFISVYSIEYATLGVGKNYLTNEEKDKANIIWKLVKQQGEDEKYKNFSHNEIDEMVLAKNLDPRLQELWDKRESLLVDDFKEKCNVTDE</sequence>
<evidence type="ECO:0000259" key="11">
    <source>
        <dbReference type="PROSITE" id="PS50020"/>
    </source>
</evidence>
<dbReference type="STRING" id="46731.A0A3M6TV03"/>